<dbReference type="InterPro" id="IPR032809">
    <property type="entry name" value="Put_HupE_UreJ"/>
</dbReference>
<keyword evidence="1" id="KW-0812">Transmembrane</keyword>
<feature type="signal peptide" evidence="2">
    <location>
        <begin position="1"/>
        <end position="31"/>
    </location>
</feature>
<dbReference type="Proteomes" id="UP000566324">
    <property type="component" value="Unassembled WGS sequence"/>
</dbReference>
<feature type="transmembrane region" description="Helical" evidence="1">
    <location>
        <begin position="103"/>
        <end position="128"/>
    </location>
</feature>
<reference evidence="3 4" key="1">
    <citation type="submission" date="2020-08" db="EMBL/GenBank/DDBJ databases">
        <title>Genomic Encyclopedia of Type Strains, Phase IV (KMG-IV): sequencing the most valuable type-strain genomes for metagenomic binning, comparative biology and taxonomic classification.</title>
        <authorList>
            <person name="Goeker M."/>
        </authorList>
    </citation>
    <scope>NUCLEOTIDE SEQUENCE [LARGE SCALE GENOMIC DNA]</scope>
    <source>
        <strain evidence="3 4">DSM 17328</strain>
    </source>
</reference>
<dbReference type="Pfam" id="PF13795">
    <property type="entry name" value="HupE_UreJ_2"/>
    <property type="match status" value="1"/>
</dbReference>
<keyword evidence="1" id="KW-0472">Membrane</keyword>
<evidence type="ECO:0008006" key="5">
    <source>
        <dbReference type="Google" id="ProtNLM"/>
    </source>
</evidence>
<accession>A0A7W7AZY7</accession>
<feature type="transmembrane region" description="Helical" evidence="1">
    <location>
        <begin position="179"/>
        <end position="204"/>
    </location>
</feature>
<comment type="caution">
    <text evidence="3">The sequence shown here is derived from an EMBL/GenBank/DDBJ whole genome shotgun (WGS) entry which is preliminary data.</text>
</comment>
<feature type="transmembrane region" description="Helical" evidence="1">
    <location>
        <begin position="216"/>
        <end position="239"/>
    </location>
</feature>
<evidence type="ECO:0000256" key="1">
    <source>
        <dbReference type="SAM" id="Phobius"/>
    </source>
</evidence>
<proteinExistence type="predicted"/>
<dbReference type="EMBL" id="JACHNZ010000009">
    <property type="protein sequence ID" value="MBB4631483.1"/>
    <property type="molecule type" value="Genomic_DNA"/>
</dbReference>
<evidence type="ECO:0000313" key="4">
    <source>
        <dbReference type="Proteomes" id="UP000566324"/>
    </source>
</evidence>
<name>A0A7W7AZY7_9SPHN</name>
<protein>
    <recommendedName>
        <fullName evidence="5">HupE/UreJ family protein</fullName>
    </recommendedName>
</protein>
<evidence type="ECO:0000256" key="2">
    <source>
        <dbReference type="SAM" id="SignalP"/>
    </source>
</evidence>
<dbReference type="RefSeq" id="WP_184066273.1">
    <property type="nucleotide sequence ID" value="NZ_JACHNZ010000009.1"/>
</dbReference>
<keyword evidence="4" id="KW-1185">Reference proteome</keyword>
<feature type="transmembrane region" description="Helical" evidence="1">
    <location>
        <begin position="149"/>
        <end position="167"/>
    </location>
</feature>
<keyword evidence="1" id="KW-1133">Transmembrane helix</keyword>
<feature type="chain" id="PRO_5031335190" description="HupE/UreJ family protein" evidence="2">
    <location>
        <begin position="32"/>
        <end position="240"/>
    </location>
</feature>
<organism evidence="3 4">
    <name type="scientific">Sphingosinicella soli</name>
    <dbReference type="NCBI Taxonomy" id="333708"/>
    <lineage>
        <taxon>Bacteria</taxon>
        <taxon>Pseudomonadati</taxon>
        <taxon>Pseudomonadota</taxon>
        <taxon>Alphaproteobacteria</taxon>
        <taxon>Sphingomonadales</taxon>
        <taxon>Sphingosinicellaceae</taxon>
        <taxon>Sphingosinicella</taxon>
    </lineage>
</organism>
<gene>
    <name evidence="3" type="ORF">GGQ98_001092</name>
</gene>
<evidence type="ECO:0000313" key="3">
    <source>
        <dbReference type="EMBL" id="MBB4631483.1"/>
    </source>
</evidence>
<sequence>MFTRTIAPPWISTRRLLLAVSLILLTLAAGAEAWAHNVAEGDKGYIQESTGFLFWPFVYLGAKHMVTGYDHLLFLFGVIFFLYRMKDIGLYVTLFAIGHSTTMLFGVLSGISANAYIIDAIIGLSVVYKALDNLGAFQRWFGSQPDTRAATLIFGFFHGFGLATKIIEFQIADEGLIPNLIAFNIGVEIGQLLALAAILILMGYWRRTSSFMRHAFAANVLLMTAGFVLVGYQLAGYAIS</sequence>
<dbReference type="AlphaFoldDB" id="A0A7W7AZY7"/>
<keyword evidence="2" id="KW-0732">Signal</keyword>